<name>A0A917KZX3_9ACTN</name>
<sequence>MRRDRTTTTALAAVLLATGLAPLALTTPAAAAAAKFADDFNGDGYRDYAAYSYGADDALPGGAVKVTFGTANGPGTRVQYVSQNSPGVPGSDEADDQFGEVRVAADFNADGYGDLAVAATGEDLAGRVNQGSVTVLWGSRTGLSGGTSIPARSNTSYGRMGADLAVGDFNGDGKRDLAVVAGGKAWVYRGTISRSGVAGSVTSFDKDGIHFEVTALVAGNVTGDNKTDLVAIGDVVGENFIASDAWFIKGGSSKLVPGRTLRLESKNSAGGESERGGDGVIADFNKDGKGDIAIGTPLFSSYRGEVSVWYGAAAGPAKSARFTQNTAGIADTAETYDSFGGSIAAGDINGDGYRDLAIGAEGERIGNKPYAGAVHVLYGRAGGLTTAGSQFFARNSAGIPGDVTDGDGFGMRLSLRDGNRDGRADLYIRSLSGSLRLLGSPTGIRTAGATSVPEGLVDGMLP</sequence>
<dbReference type="EMBL" id="BMMU01000009">
    <property type="protein sequence ID" value="GGJ33140.1"/>
    <property type="molecule type" value="Genomic_DNA"/>
</dbReference>
<dbReference type="Proteomes" id="UP000625682">
    <property type="component" value="Unassembled WGS sequence"/>
</dbReference>
<dbReference type="InterPro" id="IPR028994">
    <property type="entry name" value="Integrin_alpha_N"/>
</dbReference>
<gene>
    <name evidence="6" type="ORF">GCM10012282_32160</name>
</gene>
<dbReference type="PANTHER" id="PTHR23221">
    <property type="entry name" value="GLYCOSYLPHOSPHATIDYLINOSITOL PHOSPHOLIPASE D"/>
    <property type="match status" value="1"/>
</dbReference>
<evidence type="ECO:0000313" key="6">
    <source>
        <dbReference type="EMBL" id="GGJ33140.1"/>
    </source>
</evidence>
<dbReference type="SMART" id="SM00191">
    <property type="entry name" value="Int_alpha"/>
    <property type="match status" value="5"/>
</dbReference>
<dbReference type="AlphaFoldDB" id="A0A917KZX3"/>
<reference evidence="6" key="2">
    <citation type="submission" date="2020-09" db="EMBL/GenBank/DDBJ databases">
        <authorList>
            <person name="Sun Q."/>
            <person name="Zhou Y."/>
        </authorList>
    </citation>
    <scope>NUCLEOTIDE SEQUENCE</scope>
    <source>
        <strain evidence="6">CGMCC 4.7272</strain>
    </source>
</reference>
<evidence type="ECO:0000256" key="1">
    <source>
        <dbReference type="ARBA" id="ARBA00022729"/>
    </source>
</evidence>
<feature type="signal peptide" evidence="5">
    <location>
        <begin position="1"/>
        <end position="31"/>
    </location>
</feature>
<keyword evidence="7" id="KW-1185">Reference proteome</keyword>
<proteinExistence type="predicted"/>
<dbReference type="InterPro" id="IPR013519">
    <property type="entry name" value="Int_alpha_beta-p"/>
</dbReference>
<evidence type="ECO:0000256" key="4">
    <source>
        <dbReference type="ARBA" id="ARBA00023180"/>
    </source>
</evidence>
<dbReference type="PANTHER" id="PTHR23221:SF7">
    <property type="entry name" value="PHOSPHATIDYLINOSITOL-GLYCAN-SPECIFIC PHOSPHOLIPASE D"/>
    <property type="match status" value="1"/>
</dbReference>
<evidence type="ECO:0000256" key="2">
    <source>
        <dbReference type="ARBA" id="ARBA00022737"/>
    </source>
</evidence>
<dbReference type="Gene3D" id="2.130.10.130">
    <property type="entry name" value="Integrin alpha, N-terminal"/>
    <property type="match status" value="2"/>
</dbReference>
<evidence type="ECO:0000256" key="5">
    <source>
        <dbReference type="SAM" id="SignalP"/>
    </source>
</evidence>
<dbReference type="PROSITE" id="PS51470">
    <property type="entry name" value="FG_GAP"/>
    <property type="match status" value="1"/>
</dbReference>
<keyword evidence="2" id="KW-0677">Repeat</keyword>
<dbReference type="Pfam" id="PF01839">
    <property type="entry name" value="FG-GAP"/>
    <property type="match status" value="4"/>
</dbReference>
<dbReference type="SUPFAM" id="SSF69318">
    <property type="entry name" value="Integrin alpha N-terminal domain"/>
    <property type="match status" value="1"/>
</dbReference>
<dbReference type="GO" id="GO:0016787">
    <property type="term" value="F:hydrolase activity"/>
    <property type="evidence" value="ECO:0007669"/>
    <property type="project" value="UniProtKB-KW"/>
</dbReference>
<keyword evidence="3" id="KW-0378">Hydrolase</keyword>
<reference evidence="6" key="1">
    <citation type="journal article" date="2014" name="Int. J. Syst. Evol. Microbiol.">
        <title>Complete genome sequence of Corynebacterium casei LMG S-19264T (=DSM 44701T), isolated from a smear-ripened cheese.</title>
        <authorList>
            <consortium name="US DOE Joint Genome Institute (JGI-PGF)"/>
            <person name="Walter F."/>
            <person name="Albersmeier A."/>
            <person name="Kalinowski J."/>
            <person name="Ruckert C."/>
        </authorList>
    </citation>
    <scope>NUCLEOTIDE SEQUENCE</scope>
    <source>
        <strain evidence="6">CGMCC 4.7272</strain>
    </source>
</reference>
<keyword evidence="4" id="KW-0325">Glycoprotein</keyword>
<dbReference type="RefSeq" id="WP_189148019.1">
    <property type="nucleotide sequence ID" value="NZ_BAABER010000025.1"/>
</dbReference>
<feature type="chain" id="PRO_5037022010" description="Integrin-like protein" evidence="5">
    <location>
        <begin position="32"/>
        <end position="462"/>
    </location>
</feature>
<evidence type="ECO:0000256" key="3">
    <source>
        <dbReference type="ARBA" id="ARBA00022801"/>
    </source>
</evidence>
<accession>A0A917KZX3</accession>
<organism evidence="6 7">
    <name type="scientific">Streptomyces lacrimifluminis</name>
    <dbReference type="NCBI Taxonomy" id="1500077"/>
    <lineage>
        <taxon>Bacteria</taxon>
        <taxon>Bacillati</taxon>
        <taxon>Actinomycetota</taxon>
        <taxon>Actinomycetes</taxon>
        <taxon>Kitasatosporales</taxon>
        <taxon>Streptomycetaceae</taxon>
        <taxon>Streptomyces</taxon>
    </lineage>
</organism>
<dbReference type="InterPro" id="IPR013517">
    <property type="entry name" value="FG-GAP"/>
</dbReference>
<comment type="caution">
    <text evidence="6">The sequence shown here is derived from an EMBL/GenBank/DDBJ whole genome shotgun (WGS) entry which is preliminary data.</text>
</comment>
<evidence type="ECO:0000313" key="7">
    <source>
        <dbReference type="Proteomes" id="UP000625682"/>
    </source>
</evidence>
<keyword evidence="1 5" id="KW-0732">Signal</keyword>
<protein>
    <recommendedName>
        <fullName evidence="8">Integrin-like protein</fullName>
    </recommendedName>
</protein>
<evidence type="ECO:0008006" key="8">
    <source>
        <dbReference type="Google" id="ProtNLM"/>
    </source>
</evidence>